<comment type="caution">
    <text evidence="10">The sequence shown here is derived from an EMBL/GenBank/DDBJ whole genome shotgun (WGS) entry which is preliminary data.</text>
</comment>
<dbReference type="InterPro" id="IPR001258">
    <property type="entry name" value="NHL_repeat"/>
</dbReference>
<dbReference type="InterPro" id="IPR017907">
    <property type="entry name" value="Znf_RING_CS"/>
</dbReference>
<feature type="region of interest" description="Disordered" evidence="8">
    <location>
        <begin position="348"/>
        <end position="368"/>
    </location>
</feature>
<keyword evidence="4" id="KW-0862">Zinc</keyword>
<dbReference type="SUPFAM" id="SSF57850">
    <property type="entry name" value="RING/U-box"/>
    <property type="match status" value="1"/>
</dbReference>
<feature type="domain" description="RING-type" evidence="9">
    <location>
        <begin position="73"/>
        <end position="113"/>
    </location>
</feature>
<feature type="repeat" description="NHL" evidence="6">
    <location>
        <begin position="586"/>
        <end position="626"/>
    </location>
</feature>
<evidence type="ECO:0000256" key="7">
    <source>
        <dbReference type="SAM" id="Coils"/>
    </source>
</evidence>
<dbReference type="CDD" id="cd05819">
    <property type="entry name" value="NHL"/>
    <property type="match status" value="1"/>
</dbReference>
<dbReference type="PROSITE" id="PS50089">
    <property type="entry name" value="ZF_RING_2"/>
    <property type="match status" value="1"/>
</dbReference>
<evidence type="ECO:0000256" key="2">
    <source>
        <dbReference type="ARBA" id="ARBA00022737"/>
    </source>
</evidence>
<dbReference type="InterPro" id="IPR011042">
    <property type="entry name" value="6-blade_b-propeller_TolB-like"/>
</dbReference>
<dbReference type="InterPro" id="IPR001841">
    <property type="entry name" value="Znf_RING"/>
</dbReference>
<dbReference type="SUPFAM" id="SSF101898">
    <property type="entry name" value="NHL repeat"/>
    <property type="match status" value="1"/>
</dbReference>
<dbReference type="PROSITE" id="PS51125">
    <property type="entry name" value="NHL"/>
    <property type="match status" value="4"/>
</dbReference>
<dbReference type="Gene3D" id="3.30.40.10">
    <property type="entry name" value="Zinc/RING finger domain, C3HC4 (zinc finger)"/>
    <property type="match status" value="1"/>
</dbReference>
<evidence type="ECO:0000259" key="9">
    <source>
        <dbReference type="PROSITE" id="PS50089"/>
    </source>
</evidence>
<evidence type="ECO:0000256" key="1">
    <source>
        <dbReference type="ARBA" id="ARBA00022723"/>
    </source>
</evidence>
<dbReference type="PANTHER" id="PTHR24104:SF25">
    <property type="entry name" value="PROTEIN LIN-41"/>
    <property type="match status" value="1"/>
</dbReference>
<keyword evidence="1" id="KW-0479">Metal-binding</keyword>
<feature type="compositionally biased region" description="Acidic residues" evidence="8">
    <location>
        <begin position="348"/>
        <end position="360"/>
    </location>
</feature>
<name>A0ABD0SN20_LOXSC</name>
<dbReference type="PANTHER" id="PTHR24104">
    <property type="entry name" value="E3 UBIQUITIN-PROTEIN LIGASE NHLRC1-RELATED"/>
    <property type="match status" value="1"/>
</dbReference>
<protein>
    <recommendedName>
        <fullName evidence="9">RING-type domain-containing protein</fullName>
    </recommendedName>
</protein>
<dbReference type="SMART" id="SM00184">
    <property type="entry name" value="RING"/>
    <property type="match status" value="1"/>
</dbReference>
<evidence type="ECO:0000256" key="8">
    <source>
        <dbReference type="SAM" id="MobiDB-lite"/>
    </source>
</evidence>
<gene>
    <name evidence="10" type="ORF">ABMA28_006331</name>
</gene>
<dbReference type="Proteomes" id="UP001549921">
    <property type="component" value="Unassembled WGS sequence"/>
</dbReference>
<keyword evidence="7" id="KW-0175">Coiled coil</keyword>
<dbReference type="InterPro" id="IPR013083">
    <property type="entry name" value="Znf_RING/FYVE/PHD"/>
</dbReference>
<dbReference type="PROSITE" id="PS00518">
    <property type="entry name" value="ZF_RING_1"/>
    <property type="match status" value="1"/>
</dbReference>
<sequence length="670" mass="74427">MAEKLKKKPSFFKRWNSRGEISKDGRSTPPSPSPQALPPAFKSQNYASLSRATGALLKPRKLSAGGINDLVQCPLCLEVLHNPKMLPCQHTFCLACLTVYISDQPIIDCPICHTRIQVQGPGYVNSLPSNLYIDSLLSYVGINNDSDPKSSVMAAPSTPVNGSVSVQSVELFAGGTRCSQCKTMCDTGDVSCCEHCKMSFCRLCWSQHLDDMRTQIGSILKQLSSAANRLEHKMEHFKDRCEHITDQINIAAEEKITAIIEAKDKLLEETLDLQKTGDLTALALKSSLEEAKEVATREMEDTNNDDEKKVTTFVNLHQNALQILSEVSKWDTDHFVFDKEGFRIEVDSETPLDAESDDPIPDGAKQNDPLENEESLFMHYRSRTFVPHYVWRKASRPGGVAISPWSGHLYVCGMDIHCVLVVERSQAKIVGRLTHEDMLCPVQIAFMKSLGEIYVTDKWKHCIHVFSKEGEFLRTIGQKGSRVGMFRSPEGIATDNASQLLYVVDTGNDRVQVLQPDGKYVDVLGVATKQQPVNTTSVWATREVTCTELNAPTSVAVTSDRVVILDSGNKRIKIYNKENRSKIVEFGAMGQRKGQFRQPEVLTVDPLGFILVGDSGNCRVQVFKQNGQLVRVFGGLGSAPGRFGWISGIYVTKQLDVIISDTKNHCVNFF</sequence>
<keyword evidence="3 5" id="KW-0863">Zinc-finger</keyword>
<evidence type="ECO:0000256" key="5">
    <source>
        <dbReference type="PROSITE-ProRule" id="PRU00175"/>
    </source>
</evidence>
<evidence type="ECO:0000313" key="10">
    <source>
        <dbReference type="EMBL" id="KAL0820463.1"/>
    </source>
</evidence>
<dbReference type="GO" id="GO:0008270">
    <property type="term" value="F:zinc ion binding"/>
    <property type="evidence" value="ECO:0007669"/>
    <property type="project" value="UniProtKB-KW"/>
</dbReference>
<evidence type="ECO:0000256" key="6">
    <source>
        <dbReference type="PROSITE-ProRule" id="PRU00504"/>
    </source>
</evidence>
<feature type="repeat" description="NHL" evidence="6">
    <location>
        <begin position="548"/>
        <end position="578"/>
    </location>
</feature>
<evidence type="ECO:0000313" key="11">
    <source>
        <dbReference type="Proteomes" id="UP001549921"/>
    </source>
</evidence>
<feature type="compositionally biased region" description="Basic residues" evidence="8">
    <location>
        <begin position="1"/>
        <end position="11"/>
    </location>
</feature>
<accession>A0ABD0SN20</accession>
<dbReference type="InterPro" id="IPR050952">
    <property type="entry name" value="TRIM-NHL_E3_ligases"/>
</dbReference>
<dbReference type="EMBL" id="JBEDNZ010000019">
    <property type="protein sequence ID" value="KAL0820463.1"/>
    <property type="molecule type" value="Genomic_DNA"/>
</dbReference>
<reference evidence="10 11" key="1">
    <citation type="submission" date="2024-06" db="EMBL/GenBank/DDBJ databases">
        <title>A chromosome-level genome assembly of beet webworm, Loxostege sticticalis.</title>
        <authorList>
            <person name="Zhang Y."/>
        </authorList>
    </citation>
    <scope>NUCLEOTIDE SEQUENCE [LARGE SCALE GENOMIC DNA]</scope>
    <source>
        <strain evidence="10">AQ028</strain>
        <tissue evidence="10">Male pupae</tissue>
    </source>
</reference>
<dbReference type="InterPro" id="IPR027370">
    <property type="entry name" value="Znf-RING_euk"/>
</dbReference>
<dbReference type="Pfam" id="PF17170">
    <property type="entry name" value="DUF5128"/>
    <property type="match status" value="1"/>
</dbReference>
<evidence type="ECO:0000256" key="3">
    <source>
        <dbReference type="ARBA" id="ARBA00022771"/>
    </source>
</evidence>
<proteinExistence type="predicted"/>
<dbReference type="Gene3D" id="2.120.10.30">
    <property type="entry name" value="TolB, C-terminal domain"/>
    <property type="match status" value="3"/>
</dbReference>
<keyword evidence="2" id="KW-0677">Repeat</keyword>
<feature type="coiled-coil region" evidence="7">
    <location>
        <begin position="220"/>
        <end position="247"/>
    </location>
</feature>
<dbReference type="AlphaFoldDB" id="A0ABD0SN20"/>
<feature type="region of interest" description="Disordered" evidence="8">
    <location>
        <begin position="1"/>
        <end position="37"/>
    </location>
</feature>
<feature type="repeat" description="NHL" evidence="6">
    <location>
        <begin position="440"/>
        <end position="469"/>
    </location>
</feature>
<evidence type="ECO:0000256" key="4">
    <source>
        <dbReference type="ARBA" id="ARBA00022833"/>
    </source>
</evidence>
<organism evidence="10 11">
    <name type="scientific">Loxostege sticticalis</name>
    <name type="common">Beet webworm moth</name>
    <dbReference type="NCBI Taxonomy" id="481309"/>
    <lineage>
        <taxon>Eukaryota</taxon>
        <taxon>Metazoa</taxon>
        <taxon>Ecdysozoa</taxon>
        <taxon>Arthropoda</taxon>
        <taxon>Hexapoda</taxon>
        <taxon>Insecta</taxon>
        <taxon>Pterygota</taxon>
        <taxon>Neoptera</taxon>
        <taxon>Endopterygota</taxon>
        <taxon>Lepidoptera</taxon>
        <taxon>Glossata</taxon>
        <taxon>Ditrysia</taxon>
        <taxon>Pyraloidea</taxon>
        <taxon>Crambidae</taxon>
        <taxon>Pyraustinae</taxon>
        <taxon>Loxostege</taxon>
    </lineage>
</organism>
<dbReference type="Pfam" id="PF01436">
    <property type="entry name" value="NHL"/>
    <property type="match status" value="1"/>
</dbReference>
<dbReference type="Pfam" id="PF13445">
    <property type="entry name" value="zf-RING_UBOX"/>
    <property type="match status" value="1"/>
</dbReference>
<feature type="repeat" description="NHL" evidence="6">
    <location>
        <begin position="473"/>
        <end position="517"/>
    </location>
</feature>